<feature type="transmembrane region" description="Helical" evidence="1">
    <location>
        <begin position="36"/>
        <end position="61"/>
    </location>
</feature>
<dbReference type="InterPro" id="IPR029016">
    <property type="entry name" value="GAF-like_dom_sf"/>
</dbReference>
<evidence type="ECO:0000313" key="3">
    <source>
        <dbReference type="Proteomes" id="UP001527181"/>
    </source>
</evidence>
<organism evidence="2 3">
    <name type="scientific">Paenibacillus alvei</name>
    <name type="common">Bacillus alvei</name>
    <dbReference type="NCBI Taxonomy" id="44250"/>
    <lineage>
        <taxon>Bacteria</taxon>
        <taxon>Bacillati</taxon>
        <taxon>Bacillota</taxon>
        <taxon>Bacilli</taxon>
        <taxon>Bacillales</taxon>
        <taxon>Paenibacillaceae</taxon>
        <taxon>Paenibacillus</taxon>
    </lineage>
</organism>
<dbReference type="Proteomes" id="UP001527181">
    <property type="component" value="Unassembled WGS sequence"/>
</dbReference>
<accession>A0ABT4H2I2</accession>
<keyword evidence="1" id="KW-0812">Transmembrane</keyword>
<evidence type="ECO:0000313" key="2">
    <source>
        <dbReference type="EMBL" id="MCY9763196.1"/>
    </source>
</evidence>
<protein>
    <submittedName>
        <fullName evidence="2">GAF domain-containing protein</fullName>
    </submittedName>
</protein>
<dbReference type="SUPFAM" id="SSF55781">
    <property type="entry name" value="GAF domain-like"/>
    <property type="match status" value="1"/>
</dbReference>
<evidence type="ECO:0000256" key="1">
    <source>
        <dbReference type="SAM" id="Phobius"/>
    </source>
</evidence>
<dbReference type="Gene3D" id="3.30.450.40">
    <property type="match status" value="1"/>
</dbReference>
<keyword evidence="1" id="KW-0472">Membrane</keyword>
<reference evidence="2 3" key="1">
    <citation type="submission" date="2022-05" db="EMBL/GenBank/DDBJ databases">
        <title>Genome Sequencing of Bee-Associated Microbes.</title>
        <authorList>
            <person name="Dunlap C."/>
        </authorList>
    </citation>
    <scope>NUCLEOTIDE SEQUENCE [LARGE SCALE GENOMIC DNA]</scope>
    <source>
        <strain evidence="2 3">NRRL B-04010</strain>
    </source>
</reference>
<sequence length="382" mass="44972">MNNDHEEELQDLIGDSRYLTFLHRLQESYLSLWVKWFVNFILAIFQIFNLPAAALLFIFFIEQVIQKFWPNWNFSFPYNFETIAIIFGGWFLLLFLSEKARKNIVSPTVFPIWFMNTKGPMKNHFFSAELSKKYSADLEQFVRYQANEYIKEQLLEKDRYISQLLDAIEQLRQLSAFPNESFESMRRIVENLADIVIDPMNSRNHFEVIMDRILVEITTMKSIQPYIRQGSIMLLNKEQELRIFGQYNMPNSVVKNKKVQLGDKFAGKVAKEGEVVWIQNVNTPDAEREYGFEPRNRPYEGVMGFPIRESGIDSYVPIGVIVLHFGSGYHLEEEQKQAVSKVLEVYSQVICSSIKLHNYYVELMSKYDIIISEEISATYDWR</sequence>
<dbReference type="EMBL" id="JAMDNP010000050">
    <property type="protein sequence ID" value="MCY9763196.1"/>
    <property type="molecule type" value="Genomic_DNA"/>
</dbReference>
<gene>
    <name evidence="2" type="ORF">M5X12_21930</name>
</gene>
<comment type="caution">
    <text evidence="2">The sequence shown here is derived from an EMBL/GenBank/DDBJ whole genome shotgun (WGS) entry which is preliminary data.</text>
</comment>
<dbReference type="RefSeq" id="WP_268600192.1">
    <property type="nucleotide sequence ID" value="NZ_JAMDNP010000050.1"/>
</dbReference>
<proteinExistence type="predicted"/>
<feature type="transmembrane region" description="Helical" evidence="1">
    <location>
        <begin position="76"/>
        <end position="96"/>
    </location>
</feature>
<keyword evidence="3" id="KW-1185">Reference proteome</keyword>
<keyword evidence="1" id="KW-1133">Transmembrane helix</keyword>
<name>A0ABT4H2I2_PAEAL</name>